<dbReference type="PANTHER" id="PTHR43272">
    <property type="entry name" value="LONG-CHAIN-FATTY-ACID--COA LIGASE"/>
    <property type="match status" value="1"/>
</dbReference>
<dbReference type="AlphaFoldDB" id="A0A485M620"/>
<evidence type="ECO:0000313" key="5">
    <source>
        <dbReference type="EMBL" id="VFU19067.1"/>
    </source>
</evidence>
<dbReference type="EMBL" id="CAADRM010000165">
    <property type="protein sequence ID" value="VFU19067.1"/>
    <property type="molecule type" value="Genomic_DNA"/>
</dbReference>
<dbReference type="InterPro" id="IPR000873">
    <property type="entry name" value="AMP-dep_synth/lig_dom"/>
</dbReference>
<feature type="domain" description="AMP-dependent synthetase/ligase" evidence="4">
    <location>
        <begin position="12"/>
        <end position="426"/>
    </location>
</feature>
<protein>
    <submittedName>
        <fullName evidence="5">Long-chain-fatty-acid--CoA ligase FadD15</fullName>
        <ecNumber evidence="5">6.2.1.3</ecNumber>
    </submittedName>
</protein>
<dbReference type="GO" id="GO:0016020">
    <property type="term" value="C:membrane"/>
    <property type="evidence" value="ECO:0007669"/>
    <property type="project" value="TreeGrafter"/>
</dbReference>
<gene>
    <name evidence="5" type="ORF">SCFA_960006</name>
</gene>
<dbReference type="GO" id="GO:0005783">
    <property type="term" value="C:endoplasmic reticulum"/>
    <property type="evidence" value="ECO:0007669"/>
    <property type="project" value="TreeGrafter"/>
</dbReference>
<evidence type="ECO:0000256" key="1">
    <source>
        <dbReference type="ARBA" id="ARBA00022598"/>
    </source>
</evidence>
<name>A0A485M620_9ZZZZ</name>
<proteinExistence type="predicted"/>
<accession>A0A485M620</accession>
<dbReference type="CDD" id="cd05907">
    <property type="entry name" value="VL_LC_FACS_like"/>
    <property type="match status" value="1"/>
</dbReference>
<evidence type="ECO:0000259" key="4">
    <source>
        <dbReference type="Pfam" id="PF00501"/>
    </source>
</evidence>
<dbReference type="Pfam" id="PF00501">
    <property type="entry name" value="AMP-binding"/>
    <property type="match status" value="1"/>
</dbReference>
<organism evidence="5">
    <name type="scientific">anaerobic digester metagenome</name>
    <dbReference type="NCBI Taxonomy" id="1263854"/>
    <lineage>
        <taxon>unclassified sequences</taxon>
        <taxon>metagenomes</taxon>
        <taxon>ecological metagenomes</taxon>
    </lineage>
</organism>
<dbReference type="InterPro" id="IPR042099">
    <property type="entry name" value="ANL_N_sf"/>
</dbReference>
<dbReference type="InterPro" id="IPR020845">
    <property type="entry name" value="AMP-binding_CS"/>
</dbReference>
<dbReference type="Pfam" id="PF23562">
    <property type="entry name" value="AMP-binding_C_3"/>
    <property type="match status" value="1"/>
</dbReference>
<dbReference type="Gene3D" id="3.40.50.12780">
    <property type="entry name" value="N-terminal domain of ligase-like"/>
    <property type="match status" value="1"/>
</dbReference>
<evidence type="ECO:0000256" key="2">
    <source>
        <dbReference type="ARBA" id="ARBA00022832"/>
    </source>
</evidence>
<keyword evidence="2" id="KW-0276">Fatty acid metabolism</keyword>
<sequence>MGYSEKSIAGIFHNRAEKYQYEPCVRYKKNGRYTAISWREMQRMVTNLGLGLISLGVKQDDIVTIFSENCWQWLVADLACLSIGSADAPIYATNSGEEAAYIINDSGSRFLFVSDQDHLNRILGVKSTLKGLKKIITFDPIETGDKNILSFDEVLRLGEEYKDKKVFEERLLSIDPEGLATLIYTSGTTGPPKGVMLTHSNFTANIMQCYASHPIIGHQDVALSLLPWSHSLGRTVSVYLMLHIGAVLNLAESFGTVMENMIEVRPTLMVSVPRLFEKIHSGIFSKVEKASPTKKKLFFWAVDVAMRAVDYKVQRKTMPWTLKAQYDLAEALVYSKLRQALGMDRIRIFINGGGALALDIDRFFNGIGINLHNGYGLTETSPVTNVNTFEVFEFGSVGPALADTQIKIADDGEILIKGPQVMKGYFNKPDDTKAAFTEDGWFLTGDIGRMDERGCLYITDRKKDIIITAGGKNVAPQNIENTLVTDPFIEQAVVIGEGRKYLSALIIPNFAELVSYAKNQGISFDSNEDLIKKPEIISFYDDKIKNLMKDYSRVEQIRRFTLLPREFSIETGELTPTLKMKRKIISQNYKDVIEAMYKE</sequence>
<dbReference type="GO" id="GO:0004467">
    <property type="term" value="F:long-chain fatty acid-CoA ligase activity"/>
    <property type="evidence" value="ECO:0007669"/>
    <property type="project" value="UniProtKB-EC"/>
</dbReference>
<keyword evidence="1 5" id="KW-0436">Ligase</keyword>
<dbReference type="EC" id="6.2.1.3" evidence="5"/>
<dbReference type="SUPFAM" id="SSF56801">
    <property type="entry name" value="Acetyl-CoA synthetase-like"/>
    <property type="match status" value="1"/>
</dbReference>
<reference evidence="5" key="1">
    <citation type="submission" date="2019-03" db="EMBL/GenBank/DDBJ databases">
        <authorList>
            <person name="Hao L."/>
        </authorList>
    </citation>
    <scope>NUCLEOTIDE SEQUENCE</scope>
</reference>
<dbReference type="PANTHER" id="PTHR43272:SF32">
    <property type="entry name" value="AMP-DEPENDENT SYNTHETASE_LIGASE DOMAIN-CONTAINING PROTEIN"/>
    <property type="match status" value="1"/>
</dbReference>
<dbReference type="PROSITE" id="PS00455">
    <property type="entry name" value="AMP_BINDING"/>
    <property type="match status" value="1"/>
</dbReference>
<keyword evidence="3" id="KW-0443">Lipid metabolism</keyword>
<evidence type="ECO:0000256" key="3">
    <source>
        <dbReference type="ARBA" id="ARBA00023098"/>
    </source>
</evidence>